<evidence type="ECO:0000256" key="14">
    <source>
        <dbReference type="SAM" id="Phobius"/>
    </source>
</evidence>
<dbReference type="RefSeq" id="WP_036680363.1">
    <property type="nucleotide sequence ID" value="NZ_FYEP01000009.1"/>
</dbReference>
<evidence type="ECO:0000256" key="3">
    <source>
        <dbReference type="ARBA" id="ARBA00012438"/>
    </source>
</evidence>
<dbReference type="SUPFAM" id="SSF55874">
    <property type="entry name" value="ATPase domain of HSP90 chaperone/DNA topoisomerase II/histidine kinase"/>
    <property type="match status" value="1"/>
</dbReference>
<evidence type="ECO:0000256" key="4">
    <source>
        <dbReference type="ARBA" id="ARBA00022475"/>
    </source>
</evidence>
<feature type="transmembrane region" description="Helical" evidence="14">
    <location>
        <begin position="174"/>
        <end position="193"/>
    </location>
</feature>
<evidence type="ECO:0000313" key="18">
    <source>
        <dbReference type="Proteomes" id="UP000028123"/>
    </source>
</evidence>
<keyword evidence="10" id="KW-0067">ATP-binding</keyword>
<evidence type="ECO:0000313" key="17">
    <source>
        <dbReference type="EMBL" id="KEQ25958.1"/>
    </source>
</evidence>
<comment type="caution">
    <text evidence="17">The sequence shown here is derived from an EMBL/GenBank/DDBJ whole genome shotgun (WGS) entry which is preliminary data.</text>
</comment>
<dbReference type="SUPFAM" id="SSF47384">
    <property type="entry name" value="Homodimeric domain of signal transducing histidine kinase"/>
    <property type="match status" value="1"/>
</dbReference>
<dbReference type="eggNOG" id="COG5002">
    <property type="taxonomic scope" value="Bacteria"/>
</dbReference>
<dbReference type="PRINTS" id="PR00344">
    <property type="entry name" value="BCTRLSENSOR"/>
</dbReference>
<dbReference type="SMART" id="SM00304">
    <property type="entry name" value="HAMP"/>
    <property type="match status" value="1"/>
</dbReference>
<dbReference type="InterPro" id="IPR003594">
    <property type="entry name" value="HATPase_dom"/>
</dbReference>
<dbReference type="InterPro" id="IPR050398">
    <property type="entry name" value="HssS/ArlS-like"/>
</dbReference>
<evidence type="ECO:0000256" key="13">
    <source>
        <dbReference type="ARBA" id="ARBA00023136"/>
    </source>
</evidence>
<evidence type="ECO:0000256" key="6">
    <source>
        <dbReference type="ARBA" id="ARBA00022679"/>
    </source>
</evidence>
<evidence type="ECO:0000256" key="10">
    <source>
        <dbReference type="ARBA" id="ARBA00022840"/>
    </source>
</evidence>
<evidence type="ECO:0000256" key="11">
    <source>
        <dbReference type="ARBA" id="ARBA00022989"/>
    </source>
</evidence>
<dbReference type="GO" id="GO:0000155">
    <property type="term" value="F:phosphorelay sensor kinase activity"/>
    <property type="evidence" value="ECO:0007669"/>
    <property type="project" value="InterPro"/>
</dbReference>
<dbReference type="SMART" id="SM00387">
    <property type="entry name" value="HATPase_c"/>
    <property type="match status" value="1"/>
</dbReference>
<dbReference type="PROSITE" id="PS50885">
    <property type="entry name" value="HAMP"/>
    <property type="match status" value="1"/>
</dbReference>
<evidence type="ECO:0000259" key="16">
    <source>
        <dbReference type="PROSITE" id="PS50885"/>
    </source>
</evidence>
<evidence type="ECO:0000256" key="8">
    <source>
        <dbReference type="ARBA" id="ARBA00022741"/>
    </source>
</evidence>
<keyword evidence="6" id="KW-0808">Transferase</keyword>
<evidence type="ECO:0000256" key="1">
    <source>
        <dbReference type="ARBA" id="ARBA00000085"/>
    </source>
</evidence>
<dbReference type="GO" id="GO:0005524">
    <property type="term" value="F:ATP binding"/>
    <property type="evidence" value="ECO:0007669"/>
    <property type="project" value="UniProtKB-KW"/>
</dbReference>
<feature type="domain" description="Histidine kinase" evidence="15">
    <location>
        <begin position="269"/>
        <end position="483"/>
    </location>
</feature>
<comment type="catalytic activity">
    <reaction evidence="1">
        <text>ATP + protein L-histidine = ADP + protein N-phospho-L-histidine.</text>
        <dbReference type="EC" id="2.7.13.3"/>
    </reaction>
</comment>
<dbReference type="CDD" id="cd00075">
    <property type="entry name" value="HATPase"/>
    <property type="match status" value="1"/>
</dbReference>
<dbReference type="CDD" id="cd06225">
    <property type="entry name" value="HAMP"/>
    <property type="match status" value="1"/>
</dbReference>
<dbReference type="Pfam" id="PF02518">
    <property type="entry name" value="HATPase_c"/>
    <property type="match status" value="1"/>
</dbReference>
<dbReference type="Pfam" id="PF00512">
    <property type="entry name" value="HisKA"/>
    <property type="match status" value="1"/>
</dbReference>
<evidence type="ECO:0000256" key="12">
    <source>
        <dbReference type="ARBA" id="ARBA00023012"/>
    </source>
</evidence>
<dbReference type="Proteomes" id="UP000028123">
    <property type="component" value="Unassembled WGS sequence"/>
</dbReference>
<dbReference type="PANTHER" id="PTHR45528:SF1">
    <property type="entry name" value="SENSOR HISTIDINE KINASE CPXA"/>
    <property type="match status" value="1"/>
</dbReference>
<keyword evidence="9" id="KW-0418">Kinase</keyword>
<dbReference type="InterPro" id="IPR036890">
    <property type="entry name" value="HATPase_C_sf"/>
</dbReference>
<gene>
    <name evidence="17" type="ORF">ET33_35810</name>
</gene>
<keyword evidence="13 14" id="KW-0472">Membrane</keyword>
<protein>
    <recommendedName>
        <fullName evidence="3">histidine kinase</fullName>
        <ecNumber evidence="3">2.7.13.3</ecNumber>
    </recommendedName>
</protein>
<sequence length="490" mass="55380">MIPAPTIKVKFLLGLFVIFAASFLLLNHFIVQIIETSNEKIITQDLIGLKKNSSVYVKQAFMINHFGNDEIYFRQMAKDVVEELRQVTSSEISAYGVNGELVYASAGWKSLNTAGDDLDHALNGKTSYTINYTDSAAEAYYSYPVVIDGKKVGILRFAKDFSLLYEQSRHILDFISYVTIAIFAAAFIFSYILSRNITIPIVKLTKASTEVTNGNLDIRLSFRRKDEIGQLADNFGTMIEKIKAQIGRIQQDRDRLEELNRHRKQFFDNVTHELKTPLTSVLGYAQMIKENGQTDEAFFDKGMNHIVDESKRLHDMVVKLLELSKETSDQEAFEPVLAGRLLQDVCEGMKFKAERYRKTIRCEVEDGLWVDGSEPKLRQLFINIIDNAIKYSFAHTAISVKAQLVSGRVHMTVANQGEDIRPEDLAKIFEPFYRANMRKSKELGSCGLGLSICKAIVDDHQGSIAIRSADQETSVAIELPYTKPKRGHAE</sequence>
<keyword evidence="4" id="KW-1003">Cell membrane</keyword>
<dbReference type="EMBL" id="JNVM01000008">
    <property type="protein sequence ID" value="KEQ25958.1"/>
    <property type="molecule type" value="Genomic_DNA"/>
</dbReference>
<dbReference type="EC" id="2.7.13.3" evidence="3"/>
<evidence type="ECO:0000256" key="5">
    <source>
        <dbReference type="ARBA" id="ARBA00022553"/>
    </source>
</evidence>
<dbReference type="CDD" id="cd00082">
    <property type="entry name" value="HisKA"/>
    <property type="match status" value="1"/>
</dbReference>
<evidence type="ECO:0000256" key="2">
    <source>
        <dbReference type="ARBA" id="ARBA00004651"/>
    </source>
</evidence>
<dbReference type="FunFam" id="3.30.565.10:FF:000006">
    <property type="entry name" value="Sensor histidine kinase WalK"/>
    <property type="match status" value="1"/>
</dbReference>
<name>A0A081P5I5_9BACL</name>
<dbReference type="SUPFAM" id="SSF158472">
    <property type="entry name" value="HAMP domain-like"/>
    <property type="match status" value="1"/>
</dbReference>
<keyword evidence="11 14" id="KW-1133">Transmembrane helix</keyword>
<dbReference type="Gene3D" id="3.30.565.10">
    <property type="entry name" value="Histidine kinase-like ATPase, C-terminal domain"/>
    <property type="match status" value="1"/>
</dbReference>
<feature type="domain" description="HAMP" evidence="16">
    <location>
        <begin position="195"/>
        <end position="247"/>
    </location>
</feature>
<evidence type="ECO:0000256" key="9">
    <source>
        <dbReference type="ARBA" id="ARBA00022777"/>
    </source>
</evidence>
<keyword evidence="18" id="KW-1185">Reference proteome</keyword>
<feature type="transmembrane region" description="Helical" evidence="14">
    <location>
        <begin position="12"/>
        <end position="31"/>
    </location>
</feature>
<keyword evidence="12" id="KW-0902">Two-component regulatory system</keyword>
<keyword evidence="5" id="KW-0597">Phosphoprotein</keyword>
<dbReference type="InterPro" id="IPR005467">
    <property type="entry name" value="His_kinase_dom"/>
</dbReference>
<comment type="subcellular location">
    <subcellularLocation>
        <location evidence="2">Cell membrane</location>
        <topology evidence="2">Multi-pass membrane protein</topology>
    </subcellularLocation>
</comment>
<dbReference type="InterPro" id="IPR036097">
    <property type="entry name" value="HisK_dim/P_sf"/>
</dbReference>
<dbReference type="Gene3D" id="6.10.340.10">
    <property type="match status" value="1"/>
</dbReference>
<evidence type="ECO:0000259" key="15">
    <source>
        <dbReference type="PROSITE" id="PS50109"/>
    </source>
</evidence>
<dbReference type="Gene3D" id="1.10.287.130">
    <property type="match status" value="1"/>
</dbReference>
<dbReference type="PANTHER" id="PTHR45528">
    <property type="entry name" value="SENSOR HISTIDINE KINASE CPXA"/>
    <property type="match status" value="1"/>
</dbReference>
<dbReference type="OrthoDB" id="9786919at2"/>
<dbReference type="GO" id="GO:0005886">
    <property type="term" value="C:plasma membrane"/>
    <property type="evidence" value="ECO:0007669"/>
    <property type="project" value="UniProtKB-SubCell"/>
</dbReference>
<organism evidence="17 18">
    <name type="scientific">Paenibacillus tyrfis</name>
    <dbReference type="NCBI Taxonomy" id="1501230"/>
    <lineage>
        <taxon>Bacteria</taxon>
        <taxon>Bacillati</taxon>
        <taxon>Bacillota</taxon>
        <taxon>Bacilli</taxon>
        <taxon>Bacillales</taxon>
        <taxon>Paenibacillaceae</taxon>
        <taxon>Paenibacillus</taxon>
    </lineage>
</organism>
<accession>A0A081P5I5</accession>
<dbReference type="SMART" id="SM00388">
    <property type="entry name" value="HisKA"/>
    <property type="match status" value="1"/>
</dbReference>
<dbReference type="Pfam" id="PF00672">
    <property type="entry name" value="HAMP"/>
    <property type="match status" value="1"/>
</dbReference>
<dbReference type="InterPro" id="IPR003661">
    <property type="entry name" value="HisK_dim/P_dom"/>
</dbReference>
<dbReference type="FunFam" id="1.10.287.130:FF:000001">
    <property type="entry name" value="Two-component sensor histidine kinase"/>
    <property type="match status" value="1"/>
</dbReference>
<keyword evidence="8" id="KW-0547">Nucleotide-binding</keyword>
<dbReference type="InterPro" id="IPR004358">
    <property type="entry name" value="Sig_transdc_His_kin-like_C"/>
</dbReference>
<dbReference type="PROSITE" id="PS50109">
    <property type="entry name" value="HIS_KIN"/>
    <property type="match status" value="1"/>
</dbReference>
<evidence type="ECO:0000256" key="7">
    <source>
        <dbReference type="ARBA" id="ARBA00022692"/>
    </source>
</evidence>
<dbReference type="InterPro" id="IPR003660">
    <property type="entry name" value="HAMP_dom"/>
</dbReference>
<reference evidence="17 18" key="1">
    <citation type="submission" date="2014-06" db="EMBL/GenBank/DDBJ databases">
        <title>Draft genome sequence of Paenibacillus sp. MSt1.</title>
        <authorList>
            <person name="Aw Y.K."/>
            <person name="Ong K.S."/>
            <person name="Gan H.M."/>
            <person name="Lee S.M."/>
        </authorList>
    </citation>
    <scope>NUCLEOTIDE SEQUENCE [LARGE SCALE GENOMIC DNA]</scope>
    <source>
        <strain evidence="17 18">MSt1</strain>
    </source>
</reference>
<keyword evidence="7 14" id="KW-0812">Transmembrane</keyword>
<dbReference type="AlphaFoldDB" id="A0A081P5I5"/>
<proteinExistence type="predicted"/>